<feature type="domain" description="Major facilitator superfamily (MFS) profile" evidence="6">
    <location>
        <begin position="16"/>
        <end position="402"/>
    </location>
</feature>
<dbReference type="eggNOG" id="COG0477">
    <property type="taxonomic scope" value="Bacteria"/>
</dbReference>
<feature type="transmembrane region" description="Helical" evidence="5">
    <location>
        <begin position="168"/>
        <end position="187"/>
    </location>
</feature>
<dbReference type="SUPFAM" id="SSF103473">
    <property type="entry name" value="MFS general substrate transporter"/>
    <property type="match status" value="1"/>
</dbReference>
<feature type="transmembrane region" description="Helical" evidence="5">
    <location>
        <begin position="110"/>
        <end position="131"/>
    </location>
</feature>
<feature type="transmembrane region" description="Helical" evidence="5">
    <location>
        <begin position="375"/>
        <end position="398"/>
    </location>
</feature>
<dbReference type="Pfam" id="PF07690">
    <property type="entry name" value="MFS_1"/>
    <property type="match status" value="1"/>
</dbReference>
<evidence type="ECO:0000256" key="1">
    <source>
        <dbReference type="ARBA" id="ARBA00004141"/>
    </source>
</evidence>
<dbReference type="GO" id="GO:0005886">
    <property type="term" value="C:plasma membrane"/>
    <property type="evidence" value="ECO:0007669"/>
    <property type="project" value="TreeGrafter"/>
</dbReference>
<evidence type="ECO:0000256" key="5">
    <source>
        <dbReference type="SAM" id="Phobius"/>
    </source>
</evidence>
<dbReference type="Proteomes" id="UP000008841">
    <property type="component" value="Chromosome"/>
</dbReference>
<dbReference type="PROSITE" id="PS50850">
    <property type="entry name" value="MFS"/>
    <property type="match status" value="1"/>
</dbReference>
<dbReference type="InterPro" id="IPR011701">
    <property type="entry name" value="MFS"/>
</dbReference>
<reference evidence="7 8" key="1">
    <citation type="submission" date="2008-05" db="EMBL/GenBank/DDBJ databases">
        <title>Complete sequence of Chlorobium limicola DSM 245.</title>
        <authorList>
            <consortium name="US DOE Joint Genome Institute"/>
            <person name="Lucas S."/>
            <person name="Copeland A."/>
            <person name="Lapidus A."/>
            <person name="Glavina del Rio T."/>
            <person name="Dalin E."/>
            <person name="Tice H."/>
            <person name="Bruce D."/>
            <person name="Goodwin L."/>
            <person name="Pitluck S."/>
            <person name="Schmutz J."/>
            <person name="Larimer F."/>
            <person name="Land M."/>
            <person name="Hauser L."/>
            <person name="Kyrpides N."/>
            <person name="Ovchinnikova G."/>
            <person name="Zhao F."/>
            <person name="Li T."/>
            <person name="Liu Z."/>
            <person name="Overmann J."/>
            <person name="Bryant D.A."/>
            <person name="Richardson P."/>
        </authorList>
    </citation>
    <scope>NUCLEOTIDE SEQUENCE [LARGE SCALE GENOMIC DNA]</scope>
    <source>
        <strain evidence="8">DSM 245 / NBRC 103803 / 6330</strain>
    </source>
</reference>
<evidence type="ECO:0000256" key="4">
    <source>
        <dbReference type="ARBA" id="ARBA00023136"/>
    </source>
</evidence>
<sequence>MADTEHASIRDVFSMPVIVAALGYFVDIYDLVLFSIVRVPSLKALGIGDASLIDDGVFLLNMQMIGMLLGGILWGWLGDKKGRLRIMFASILMYSVANIANGFVTSLPAYGALRFIAGVGLAGELGAGITLVSEILHTRIRGYGTMLVASIGVSGAILANFVANSYDWRTAFFIGGALGLLLLLARFRVAESGMFRTMEQKTSISRGNMLALFTDRSRFFRYLNSIMIGVPIWFVVGVLITFSPEFALDLGIAEPVSAGNAVMFCYLGLVFGDLSSGLLSQLLQSRKKAVLLFMAMTVAAVALYFLQGSSSASFFYGVCAFLGFAGGYWAIFITVAAEQFGTNLRATVATTVPNLVRGMVVPITMLFQFSRGFLGLRYGALFVGGICVIAAFLSLAALEETFHKDLDYFEEFL</sequence>
<feature type="transmembrane region" description="Helical" evidence="5">
    <location>
        <begin position="57"/>
        <end position="77"/>
    </location>
</feature>
<dbReference type="PANTHER" id="PTHR23508">
    <property type="entry name" value="CARBOXYLIC ACID TRANSPORTER PROTEIN HOMOLOG"/>
    <property type="match status" value="1"/>
</dbReference>
<accession>B3EFY9</accession>
<comment type="subcellular location">
    <subcellularLocation>
        <location evidence="1">Membrane</location>
        <topology evidence="1">Multi-pass membrane protein</topology>
    </subcellularLocation>
</comment>
<dbReference type="Gene3D" id="1.20.1250.20">
    <property type="entry name" value="MFS general substrate transporter like domains"/>
    <property type="match status" value="2"/>
</dbReference>
<feature type="transmembrane region" description="Helical" evidence="5">
    <location>
        <begin position="84"/>
        <end position="104"/>
    </location>
</feature>
<feature type="transmembrane region" description="Helical" evidence="5">
    <location>
        <begin position="12"/>
        <end position="37"/>
    </location>
</feature>
<evidence type="ECO:0000256" key="2">
    <source>
        <dbReference type="ARBA" id="ARBA00022692"/>
    </source>
</evidence>
<evidence type="ECO:0000256" key="3">
    <source>
        <dbReference type="ARBA" id="ARBA00022989"/>
    </source>
</evidence>
<feature type="transmembrane region" description="Helical" evidence="5">
    <location>
        <begin position="219"/>
        <end position="241"/>
    </location>
</feature>
<dbReference type="InterPro" id="IPR020846">
    <property type="entry name" value="MFS_dom"/>
</dbReference>
<protein>
    <submittedName>
        <fullName evidence="7">Major facilitator superfamily MFS_1</fullName>
    </submittedName>
</protein>
<dbReference type="HOGENOM" id="CLU_001265_46_6_10"/>
<evidence type="ECO:0000313" key="8">
    <source>
        <dbReference type="Proteomes" id="UP000008841"/>
    </source>
</evidence>
<dbReference type="GO" id="GO:0046943">
    <property type="term" value="F:carboxylic acid transmembrane transporter activity"/>
    <property type="evidence" value="ECO:0007669"/>
    <property type="project" value="TreeGrafter"/>
</dbReference>
<name>B3EFY9_CHLL2</name>
<dbReference type="AlphaFoldDB" id="B3EFY9"/>
<dbReference type="InterPro" id="IPR036259">
    <property type="entry name" value="MFS_trans_sf"/>
</dbReference>
<feature type="transmembrane region" description="Helical" evidence="5">
    <location>
        <begin position="289"/>
        <end position="307"/>
    </location>
</feature>
<dbReference type="EMBL" id="CP001097">
    <property type="protein sequence ID" value="ACD89522.1"/>
    <property type="molecule type" value="Genomic_DNA"/>
</dbReference>
<organism evidence="7 8">
    <name type="scientific">Chlorobium limicola (strain DSM 245 / NBRC 103803 / 6330)</name>
    <dbReference type="NCBI Taxonomy" id="290315"/>
    <lineage>
        <taxon>Bacteria</taxon>
        <taxon>Pseudomonadati</taxon>
        <taxon>Chlorobiota</taxon>
        <taxon>Chlorobiia</taxon>
        <taxon>Chlorobiales</taxon>
        <taxon>Chlorobiaceae</taxon>
        <taxon>Chlorobium/Pelodictyon group</taxon>
        <taxon>Chlorobium</taxon>
    </lineage>
</organism>
<gene>
    <name evidence="7" type="ordered locus">Clim_0429</name>
</gene>
<evidence type="ECO:0000259" key="6">
    <source>
        <dbReference type="PROSITE" id="PS50850"/>
    </source>
</evidence>
<dbReference type="STRING" id="290315.Clim_0429"/>
<proteinExistence type="predicted"/>
<feature type="transmembrane region" description="Helical" evidence="5">
    <location>
        <begin position="313"/>
        <end position="336"/>
    </location>
</feature>
<dbReference type="PANTHER" id="PTHR23508:SF10">
    <property type="entry name" value="CARBOXYLIC ACID TRANSPORTER PROTEIN HOMOLOG"/>
    <property type="match status" value="1"/>
</dbReference>
<keyword evidence="2 5" id="KW-0812">Transmembrane</keyword>
<keyword evidence="4 5" id="KW-0472">Membrane</keyword>
<feature type="transmembrane region" description="Helical" evidence="5">
    <location>
        <begin position="261"/>
        <end position="282"/>
    </location>
</feature>
<dbReference type="KEGG" id="cli:Clim_0429"/>
<keyword evidence="3 5" id="KW-1133">Transmembrane helix</keyword>
<feature type="transmembrane region" description="Helical" evidence="5">
    <location>
        <begin position="143"/>
        <end position="162"/>
    </location>
</feature>
<evidence type="ECO:0000313" key="7">
    <source>
        <dbReference type="EMBL" id="ACD89522.1"/>
    </source>
</evidence>